<keyword evidence="4 8" id="KW-0332">GMP biosynthesis</keyword>
<dbReference type="KEGG" id="ssol:SULB_0246"/>
<dbReference type="GeneID" id="44128169"/>
<keyword evidence="5 8" id="KW-0658">Purine biosynthesis</keyword>
<dbReference type="RefSeq" id="WP_009993142.1">
    <property type="nucleotide sequence ID" value="NZ_CP011055.2"/>
</dbReference>
<comment type="subunit">
    <text evidence="8">Heterodimer composed of a glutamine amidotransferase subunit (A) and a GMP-binding subunit (B).</text>
</comment>
<proteinExistence type="inferred from homology"/>
<dbReference type="InterPro" id="IPR029062">
    <property type="entry name" value="Class_I_gatase-like"/>
</dbReference>
<evidence type="ECO:0000313" key="16">
    <source>
        <dbReference type="EMBL" id="AZF75055.1"/>
    </source>
</evidence>
<dbReference type="Proteomes" id="UP000275843">
    <property type="component" value="Chromosome"/>
</dbReference>
<evidence type="ECO:0000313" key="20">
    <source>
        <dbReference type="EMBL" id="QPG49696.1"/>
    </source>
</evidence>
<dbReference type="InterPro" id="IPR004739">
    <property type="entry name" value="GMP_synth_GATase"/>
</dbReference>
<evidence type="ECO:0000313" key="13">
    <source>
        <dbReference type="EMBL" id="AZF67196.1"/>
    </source>
</evidence>
<dbReference type="EMBL" id="CP033238">
    <property type="protein sequence ID" value="AZF75055.1"/>
    <property type="molecule type" value="Genomic_DNA"/>
</dbReference>
<dbReference type="GO" id="GO:0003921">
    <property type="term" value="F:GMP synthase activity"/>
    <property type="evidence" value="ECO:0007669"/>
    <property type="project" value="TreeGrafter"/>
</dbReference>
<reference evidence="22 23" key="1">
    <citation type="journal article" date="2015" name="Genome Announc.">
        <title>Complete Genome Sequence of Sulfolobus solfataricus Strain 98/2 and Evolved Derivatives.</title>
        <authorList>
            <person name="McCarthy S."/>
            <person name="Gradnigo J."/>
            <person name="Johnson T."/>
            <person name="Payne S."/>
            <person name="Lipzen A."/>
            <person name="Martin J."/>
            <person name="Schackwitz W."/>
            <person name="Moriyama E."/>
            <person name="Blum P."/>
        </authorList>
    </citation>
    <scope>NUCLEOTIDE SEQUENCE [LARGE SCALE GENOMIC DNA]</scope>
    <source>
        <strain evidence="22">98/2 SULC</strain>
        <strain evidence="10">SARC-B</strain>
        <strain evidence="11">SARC-C</strain>
        <strain evidence="12 24">SULA</strain>
        <strain evidence="23">SULB</strain>
    </source>
</reference>
<dbReference type="Proteomes" id="UP000282269">
    <property type="component" value="Chromosome"/>
</dbReference>
<dbReference type="HAMAP" id="MF_01510">
    <property type="entry name" value="GMP_synthase_A"/>
    <property type="match status" value="1"/>
</dbReference>
<feature type="active site" description="Nucleophile" evidence="8">
    <location>
        <position position="79"/>
    </location>
</feature>
<evidence type="ECO:0000256" key="7">
    <source>
        <dbReference type="ARBA" id="ARBA00022962"/>
    </source>
</evidence>
<evidence type="ECO:0000313" key="17">
    <source>
        <dbReference type="EMBL" id="AZF77663.1"/>
    </source>
</evidence>
<keyword evidence="3 8" id="KW-0547">Nucleotide-binding</keyword>
<evidence type="ECO:0000313" key="19">
    <source>
        <dbReference type="EMBL" id="AZF82879.1"/>
    </source>
</evidence>
<sequence>MKVGLVYYGGQYNHLILKNVKYLGAEIEVVPPHKPVEELRKFDCVIFSGGPYSVSEEIHKMGNSPLYIRELKVPMLGICLGHQLIAYVLGGIVRRALNPEYGLTRINIFDEDTILKGFSQQLNVWESHNDEVVEPPSGFRVLASSANARVQAMVNSSNSIFGVQFHPEVKHTERGIEVFKNFLGVCRK</sequence>
<evidence type="ECO:0000256" key="3">
    <source>
        <dbReference type="ARBA" id="ARBA00022741"/>
    </source>
</evidence>
<evidence type="ECO:0000256" key="8">
    <source>
        <dbReference type="HAMAP-Rule" id="MF_01510"/>
    </source>
</evidence>
<dbReference type="EMBL" id="CP033239">
    <property type="protein sequence ID" value="AZF77663.1"/>
    <property type="molecule type" value="Genomic_DNA"/>
</dbReference>
<dbReference type="Proteomes" id="UP000273443">
    <property type="component" value="Chromosome"/>
</dbReference>
<name>A0A0E3K4U7_SACSO</name>
<evidence type="ECO:0000313" key="28">
    <source>
        <dbReference type="Proteomes" id="UP000273194"/>
    </source>
</evidence>
<dbReference type="EMBL" id="CP011055">
    <property type="protein sequence ID" value="AKA72683.1"/>
    <property type="molecule type" value="Genomic_DNA"/>
</dbReference>
<reference evidence="25" key="3">
    <citation type="submission" date="2016-04" db="EMBL/GenBank/DDBJ databases">
        <authorList>
            <person name="Shah S.A."/>
            <person name="Garrett R.A."/>
        </authorList>
    </citation>
    <scope>NUCLEOTIDE SEQUENCE [LARGE SCALE GENOMIC DNA]</scope>
    <source>
        <strain evidence="25">ATCC 35091 / DSM 1616 / JCM 8930 / NBRC 15331 / P1</strain>
    </source>
</reference>
<dbReference type="InterPro" id="IPR023686">
    <property type="entry name" value="GMP_synthase_A"/>
</dbReference>
<evidence type="ECO:0000313" key="32">
    <source>
        <dbReference type="Proteomes" id="UP000282269"/>
    </source>
</evidence>
<evidence type="ECO:0000313" key="24">
    <source>
        <dbReference type="Proteomes" id="UP000033106"/>
    </source>
</evidence>
<dbReference type="Proteomes" id="UP000267993">
    <property type="component" value="Chromosome"/>
</dbReference>
<evidence type="ECO:0000256" key="5">
    <source>
        <dbReference type="ARBA" id="ARBA00022755"/>
    </source>
</evidence>
<gene>
    <name evidence="8" type="primary">guaAA</name>
    <name evidence="20" type="ORF">HFC64_07575</name>
    <name evidence="21" type="ORF">SSOP1_2573</name>
    <name evidence="12" type="ORF">SULA_0245</name>
    <name evidence="10" type="ORF">SULB_0246</name>
    <name evidence="11" type="ORF">SULC_0245</name>
    <name evidence="13" type="ORF">SULG_01245</name>
    <name evidence="14" type="ORF">SULH_01245</name>
    <name evidence="15" type="ORF">SULI_01245</name>
    <name evidence="16" type="ORF">SULM_01245</name>
    <name evidence="17" type="ORF">SULN_01245</name>
    <name evidence="18" type="ORF">SULO_01255</name>
    <name evidence="19" type="ORF">SULZ_01265</name>
</gene>
<dbReference type="Proteomes" id="UP000594632">
    <property type="component" value="Chromosome"/>
</dbReference>
<dbReference type="KEGG" id="ssof:SULC_0245"/>
<dbReference type="EMBL" id="CP033237">
    <property type="protein sequence ID" value="AZF72436.1"/>
    <property type="molecule type" value="Genomic_DNA"/>
</dbReference>
<evidence type="ECO:0000313" key="29">
    <source>
        <dbReference type="Proteomes" id="UP000273443"/>
    </source>
</evidence>
<reference evidence="20 33" key="6">
    <citation type="journal article" date="2020" name="Nat. Commun.">
        <title>The structures of two archaeal type IV pili illuminate evolutionary relationships.</title>
        <authorList>
            <person name="Wang F."/>
            <person name="Baquero D.P."/>
            <person name="Su Z."/>
            <person name="Beltran L.C."/>
            <person name="Prangishvili D."/>
            <person name="Krupovic M."/>
            <person name="Egelman E.H."/>
        </authorList>
    </citation>
    <scope>NUCLEOTIDE SEQUENCE [LARGE SCALE GENOMIC DNA]</scope>
    <source>
        <strain evidence="20 33">POZ149</strain>
    </source>
</reference>
<evidence type="ECO:0000313" key="31">
    <source>
        <dbReference type="Proteomes" id="UP000278715"/>
    </source>
</evidence>
<dbReference type="PANTHER" id="PTHR11922:SF2">
    <property type="entry name" value="GMP SYNTHASE [GLUTAMINE-HYDROLYZING]"/>
    <property type="match status" value="1"/>
</dbReference>
<dbReference type="PANTHER" id="PTHR11922">
    <property type="entry name" value="GMP SYNTHASE-RELATED"/>
    <property type="match status" value="1"/>
</dbReference>
<reference evidence="21" key="2">
    <citation type="submission" date="2016-04" db="EMBL/GenBank/DDBJ databases">
        <authorList>
            <person name="Evans L.H."/>
            <person name="Alamgir A."/>
            <person name="Owens N."/>
            <person name="Weber N.D."/>
            <person name="Virtaneva K."/>
            <person name="Barbian K."/>
            <person name="Babar A."/>
            <person name="Rosenke K."/>
        </authorList>
    </citation>
    <scope>NUCLEOTIDE SEQUENCE</scope>
    <source>
        <strain evidence="21">P1</strain>
    </source>
</reference>
<comment type="catalytic activity">
    <reaction evidence="8">
        <text>XMP + L-glutamine + ATP + H2O = GMP + L-glutamate + AMP + diphosphate + 2 H(+)</text>
        <dbReference type="Rhea" id="RHEA:11680"/>
        <dbReference type="ChEBI" id="CHEBI:15377"/>
        <dbReference type="ChEBI" id="CHEBI:15378"/>
        <dbReference type="ChEBI" id="CHEBI:29985"/>
        <dbReference type="ChEBI" id="CHEBI:30616"/>
        <dbReference type="ChEBI" id="CHEBI:33019"/>
        <dbReference type="ChEBI" id="CHEBI:57464"/>
        <dbReference type="ChEBI" id="CHEBI:58115"/>
        <dbReference type="ChEBI" id="CHEBI:58359"/>
        <dbReference type="ChEBI" id="CHEBI:456215"/>
        <dbReference type="EC" id="6.3.5.2"/>
    </reaction>
</comment>
<dbReference type="UniPathway" id="UPA00189">
    <property type="reaction ID" value="UER00296"/>
</dbReference>
<evidence type="ECO:0000313" key="14">
    <source>
        <dbReference type="EMBL" id="AZF69816.1"/>
    </source>
</evidence>
<dbReference type="SUPFAM" id="SSF52317">
    <property type="entry name" value="Class I glutamine amidotransferase-like"/>
    <property type="match status" value="1"/>
</dbReference>
<dbReference type="EMBL" id="CP011057">
    <property type="protein sequence ID" value="AKA78074.1"/>
    <property type="molecule type" value="Genomic_DNA"/>
</dbReference>
<evidence type="ECO:0000313" key="12">
    <source>
        <dbReference type="EMBL" id="AKA78074.1"/>
    </source>
</evidence>
<evidence type="ECO:0000313" key="15">
    <source>
        <dbReference type="EMBL" id="AZF72436.1"/>
    </source>
</evidence>
<keyword evidence="6 8" id="KW-0067">ATP-binding</keyword>
<feature type="active site" evidence="8">
    <location>
        <position position="168"/>
    </location>
</feature>
<dbReference type="Proteomes" id="UP000273194">
    <property type="component" value="Chromosome"/>
</dbReference>
<dbReference type="EMBL" id="CP033236">
    <property type="protein sequence ID" value="AZF69816.1"/>
    <property type="molecule type" value="Genomic_DNA"/>
</dbReference>
<dbReference type="EMBL" id="CP033241">
    <property type="protein sequence ID" value="AZF82879.1"/>
    <property type="molecule type" value="Genomic_DNA"/>
</dbReference>
<dbReference type="Proteomes" id="UP000076770">
    <property type="component" value="Chromosome i"/>
</dbReference>
<dbReference type="PRINTS" id="PR00097">
    <property type="entry name" value="ANTSNTHASEII"/>
</dbReference>
<dbReference type="Proteomes" id="UP000278715">
    <property type="component" value="Chromosome"/>
</dbReference>
<dbReference type="AlphaFoldDB" id="A0A0E3K4U7"/>
<dbReference type="EMBL" id="CP033235">
    <property type="protein sequence ID" value="AZF67196.1"/>
    <property type="molecule type" value="Genomic_DNA"/>
</dbReference>
<feature type="domain" description="Glutamine amidotransferase" evidence="9">
    <location>
        <begin position="6"/>
        <end position="183"/>
    </location>
</feature>
<evidence type="ECO:0000313" key="33">
    <source>
        <dbReference type="Proteomes" id="UP000594632"/>
    </source>
</evidence>
<evidence type="ECO:0000256" key="4">
    <source>
        <dbReference type="ARBA" id="ARBA00022749"/>
    </source>
</evidence>
<dbReference type="Proteomes" id="UP000033106">
    <property type="component" value="Chromosome"/>
</dbReference>
<evidence type="ECO:0000256" key="2">
    <source>
        <dbReference type="ARBA" id="ARBA00022598"/>
    </source>
</evidence>
<dbReference type="Proteomes" id="UP000269431">
    <property type="component" value="Chromosome"/>
</dbReference>
<feature type="active site" evidence="8">
    <location>
        <position position="166"/>
    </location>
</feature>
<evidence type="ECO:0000313" key="10">
    <source>
        <dbReference type="EMBL" id="AKA72683.1"/>
    </source>
</evidence>
<reference evidence="10" key="5">
    <citation type="submission" date="2018-10" db="EMBL/GenBank/DDBJ databases">
        <authorList>
            <person name="McCarthy S."/>
            <person name="Gradnigo J."/>
            <person name="Johnson T."/>
            <person name="Payne S."/>
            <person name="Lipzen A."/>
            <person name="Schackwitz W."/>
            <person name="Martin J."/>
            <person name="Moriyama E."/>
            <person name="Blum P."/>
        </authorList>
    </citation>
    <scope>NUCLEOTIDE SEQUENCE</scope>
    <source>
        <strain evidence="10">SARC-B</strain>
        <strain evidence="11">SARC-C</strain>
        <strain evidence="12">SULA</strain>
    </source>
</reference>
<dbReference type="Proteomes" id="UP000033057">
    <property type="component" value="Chromosome"/>
</dbReference>
<dbReference type="Pfam" id="PF00117">
    <property type="entry name" value="GATase"/>
    <property type="match status" value="1"/>
</dbReference>
<dbReference type="GO" id="GO:0005524">
    <property type="term" value="F:ATP binding"/>
    <property type="evidence" value="ECO:0007669"/>
    <property type="project" value="UniProtKB-KW"/>
</dbReference>
<evidence type="ECO:0000313" key="27">
    <source>
        <dbReference type="Proteomes" id="UP000269431"/>
    </source>
</evidence>
<keyword evidence="7 8" id="KW-0315">Glutamine amidotransferase</keyword>
<dbReference type="CDD" id="cd01742">
    <property type="entry name" value="GATase1_GMP_Synthase"/>
    <property type="match status" value="1"/>
</dbReference>
<dbReference type="InterPro" id="IPR017926">
    <property type="entry name" value="GATASE"/>
</dbReference>
<comment type="pathway">
    <text evidence="8">Purine metabolism; GMP biosynthesis; GMP from XMP (L-Gln route): step 1/1.</text>
</comment>
<dbReference type="KEGG" id="ssoa:SULA_0245"/>
<comment type="function">
    <text evidence="1 8">Catalyzes the synthesis of GMP from XMP.</text>
</comment>
<dbReference type="EC" id="6.3.5.2" evidence="8"/>
<evidence type="ECO:0000259" key="9">
    <source>
        <dbReference type="Pfam" id="PF00117"/>
    </source>
</evidence>
<dbReference type="EMBL" id="CP033240">
    <property type="protein sequence ID" value="AZF80271.1"/>
    <property type="molecule type" value="Genomic_DNA"/>
</dbReference>
<dbReference type="PROSITE" id="PS51273">
    <property type="entry name" value="GATASE_TYPE_1"/>
    <property type="match status" value="1"/>
</dbReference>
<organism evidence="10 23">
    <name type="scientific">Saccharolobus solfataricus</name>
    <name type="common">Sulfolobus solfataricus</name>
    <dbReference type="NCBI Taxonomy" id="2287"/>
    <lineage>
        <taxon>Archaea</taxon>
        <taxon>Thermoproteota</taxon>
        <taxon>Thermoprotei</taxon>
        <taxon>Sulfolobales</taxon>
        <taxon>Sulfolobaceae</taxon>
        <taxon>Saccharolobus</taxon>
    </lineage>
</organism>
<evidence type="ECO:0000313" key="30">
    <source>
        <dbReference type="Proteomes" id="UP000275843"/>
    </source>
</evidence>
<dbReference type="OrthoDB" id="33844at2157"/>
<evidence type="ECO:0000256" key="1">
    <source>
        <dbReference type="ARBA" id="ARBA00002332"/>
    </source>
</evidence>
<keyword evidence="2 8" id="KW-0436">Ligase</keyword>
<evidence type="ECO:0000313" key="11">
    <source>
        <dbReference type="EMBL" id="AKA75383.1"/>
    </source>
</evidence>
<dbReference type="Gene3D" id="3.40.50.880">
    <property type="match status" value="1"/>
</dbReference>
<dbReference type="EMBL" id="LT549890">
    <property type="protein sequence ID" value="SAI86127.1"/>
    <property type="molecule type" value="Genomic_DNA"/>
</dbReference>
<evidence type="ECO:0000313" key="26">
    <source>
        <dbReference type="Proteomes" id="UP000267993"/>
    </source>
</evidence>
<protein>
    <recommendedName>
        <fullName evidence="8">GMP synthase [glutamine-hydrolyzing] subunit A</fullName>
        <ecNumber evidence="8">6.3.5.2</ecNumber>
    </recommendedName>
    <alternativeName>
        <fullName evidence="8">Glutamine amidotransferase</fullName>
    </alternativeName>
</protein>
<evidence type="ECO:0000313" key="25">
    <source>
        <dbReference type="Proteomes" id="UP000076770"/>
    </source>
</evidence>
<dbReference type="GO" id="GO:0005829">
    <property type="term" value="C:cytosol"/>
    <property type="evidence" value="ECO:0007669"/>
    <property type="project" value="TreeGrafter"/>
</dbReference>
<evidence type="ECO:0000256" key="6">
    <source>
        <dbReference type="ARBA" id="ARBA00022840"/>
    </source>
</evidence>
<dbReference type="PATRIC" id="fig|2287.6.peg.253"/>
<evidence type="ECO:0000313" key="23">
    <source>
        <dbReference type="Proteomes" id="UP000033085"/>
    </source>
</evidence>
<dbReference type="PRINTS" id="PR00096">
    <property type="entry name" value="GATASE"/>
</dbReference>
<dbReference type="NCBIfam" id="TIGR00888">
    <property type="entry name" value="guaA_Nterm"/>
    <property type="match status" value="1"/>
</dbReference>
<dbReference type="EMBL" id="CP050869">
    <property type="protein sequence ID" value="QPG49696.1"/>
    <property type="molecule type" value="Genomic_DNA"/>
</dbReference>
<dbReference type="PRINTS" id="PR00099">
    <property type="entry name" value="CPSGATASE"/>
</dbReference>
<dbReference type="FunFam" id="3.40.50.880:FF:000047">
    <property type="entry name" value="GMP synthase [glutamine-hydrolyzing] subunit A"/>
    <property type="match status" value="1"/>
</dbReference>
<dbReference type="Proteomes" id="UP000033085">
    <property type="component" value="Chromosome"/>
</dbReference>
<evidence type="ECO:0000313" key="18">
    <source>
        <dbReference type="EMBL" id="AZF80271.1"/>
    </source>
</evidence>
<reference evidence="26 27" key="4">
    <citation type="journal article" date="2018" name="Proc. Natl. Acad. Sci. U.S.A.">
        <title>Nonmutational mechanism of inheritance in the Archaeon Sulfolobus solfataricus.</title>
        <authorList>
            <person name="Payne S."/>
            <person name="McCarthy S."/>
            <person name="Johnson T."/>
            <person name="North E."/>
            <person name="Blum P."/>
        </authorList>
    </citation>
    <scope>NUCLEOTIDE SEQUENCE [LARGE SCALE GENOMIC DNA]</scope>
    <source>
        <strain evidence="14 26">SARC-H</strain>
        <strain evidence="15 30">SARC-I</strain>
        <strain evidence="17 31">SARC-N</strain>
        <strain evidence="18 32">SARC-O</strain>
        <strain evidence="19 27">SUL120</strain>
        <strain evidence="13 28">SULG</strain>
        <strain evidence="16 29">SULM</strain>
    </source>
</reference>
<accession>A0A0E3K4U7</accession>
<evidence type="ECO:0000313" key="22">
    <source>
        <dbReference type="Proteomes" id="UP000033057"/>
    </source>
</evidence>
<dbReference type="EMBL" id="CP011056">
    <property type="protein sequence ID" value="AKA75383.1"/>
    <property type="molecule type" value="Genomic_DNA"/>
</dbReference>
<evidence type="ECO:0000313" key="21">
    <source>
        <dbReference type="EMBL" id="SAI86127.1"/>
    </source>
</evidence>
<dbReference type="NCBIfam" id="NF001975">
    <property type="entry name" value="PRK00758.1"/>
    <property type="match status" value="1"/>
</dbReference>